<evidence type="ECO:0000256" key="2">
    <source>
        <dbReference type="SAM" id="SignalP"/>
    </source>
</evidence>
<sequence length="154" mass="15232">MRSSLAAFLLTALAVPVLASCTAGDGADGDAASSPRTGTVPSEDGPAASDAPRPTTTDVVLSYAGWEKGSDAVEAAGYVSPVVEDGGTCTLEVTGDGRTRSASVPAIADATTTVCSGLSIPGAELAPGTWTVRLQYSSATTEGTSQPLDVEVPA</sequence>
<feature type="chain" id="PRO_5026732492" description="Lipoprotein" evidence="2">
    <location>
        <begin position="20"/>
        <end position="154"/>
    </location>
</feature>
<proteinExistence type="predicted"/>
<feature type="region of interest" description="Disordered" evidence="1">
    <location>
        <begin position="25"/>
        <end position="55"/>
    </location>
</feature>
<evidence type="ECO:0008006" key="5">
    <source>
        <dbReference type="Google" id="ProtNLM"/>
    </source>
</evidence>
<feature type="signal peptide" evidence="2">
    <location>
        <begin position="1"/>
        <end position="19"/>
    </location>
</feature>
<protein>
    <recommendedName>
        <fullName evidence="5">Lipoprotein</fullName>
    </recommendedName>
</protein>
<dbReference type="AlphaFoldDB" id="A0A6L9W8S9"/>
<evidence type="ECO:0000313" key="3">
    <source>
        <dbReference type="EMBL" id="NEK87954.1"/>
    </source>
</evidence>
<dbReference type="Proteomes" id="UP000479241">
    <property type="component" value="Unassembled WGS sequence"/>
</dbReference>
<dbReference type="RefSeq" id="WP_163208320.1">
    <property type="nucleotide sequence ID" value="NZ_JAAGWG010000061.1"/>
</dbReference>
<accession>A0A6L9W8S9</accession>
<keyword evidence="2" id="KW-0732">Signal</keyword>
<comment type="caution">
    <text evidence="3">The sequence shown here is derived from an EMBL/GenBank/DDBJ whole genome shotgun (WGS) entry which is preliminary data.</text>
</comment>
<reference evidence="3 4" key="1">
    <citation type="submission" date="2019-12" db="EMBL/GenBank/DDBJ databases">
        <title>the WGS of Blastococcus saxobsidens 67B17.</title>
        <authorList>
            <person name="Jiang Z."/>
        </authorList>
    </citation>
    <scope>NUCLEOTIDE SEQUENCE [LARGE SCALE GENOMIC DNA]</scope>
    <source>
        <strain evidence="3 4">67B17</strain>
    </source>
</reference>
<name>A0A6L9W8S9_9ACTN</name>
<dbReference type="EMBL" id="JAAGWG010000061">
    <property type="protein sequence ID" value="NEK87954.1"/>
    <property type="molecule type" value="Genomic_DNA"/>
</dbReference>
<organism evidence="3 4">
    <name type="scientific">Blastococcus saxobsidens</name>
    <dbReference type="NCBI Taxonomy" id="138336"/>
    <lineage>
        <taxon>Bacteria</taxon>
        <taxon>Bacillati</taxon>
        <taxon>Actinomycetota</taxon>
        <taxon>Actinomycetes</taxon>
        <taxon>Geodermatophilales</taxon>
        <taxon>Geodermatophilaceae</taxon>
        <taxon>Blastococcus</taxon>
    </lineage>
</organism>
<gene>
    <name evidence="3" type="ORF">GCU60_19630</name>
</gene>
<evidence type="ECO:0000256" key="1">
    <source>
        <dbReference type="SAM" id="MobiDB-lite"/>
    </source>
</evidence>
<evidence type="ECO:0000313" key="4">
    <source>
        <dbReference type="Proteomes" id="UP000479241"/>
    </source>
</evidence>
<dbReference type="PROSITE" id="PS51257">
    <property type="entry name" value="PROKAR_LIPOPROTEIN"/>
    <property type="match status" value="1"/>
</dbReference>